<dbReference type="PROSITE" id="PS01302">
    <property type="entry name" value="UPF0758"/>
    <property type="match status" value="1"/>
</dbReference>
<evidence type="ECO:0000256" key="1">
    <source>
        <dbReference type="ARBA" id="ARBA00022670"/>
    </source>
</evidence>
<feature type="domain" description="MPN" evidence="6">
    <location>
        <begin position="31"/>
        <end position="155"/>
    </location>
</feature>
<dbReference type="InterPro" id="IPR001405">
    <property type="entry name" value="UPF0758"/>
</dbReference>
<proteinExistence type="predicted"/>
<dbReference type="InterPro" id="IPR037518">
    <property type="entry name" value="MPN"/>
</dbReference>
<evidence type="ECO:0000259" key="6">
    <source>
        <dbReference type="PROSITE" id="PS50249"/>
    </source>
</evidence>
<dbReference type="EMBL" id="MT143718">
    <property type="protein sequence ID" value="QJB01610.1"/>
    <property type="molecule type" value="Genomic_DNA"/>
</dbReference>
<reference evidence="8" key="1">
    <citation type="submission" date="2020-03" db="EMBL/GenBank/DDBJ databases">
        <title>The deep terrestrial virosphere.</title>
        <authorList>
            <person name="Holmfeldt K."/>
            <person name="Nilsson E."/>
            <person name="Simone D."/>
            <person name="Lopez-Fernandez M."/>
            <person name="Wu X."/>
            <person name="de Brujin I."/>
            <person name="Lundin D."/>
            <person name="Andersson A."/>
            <person name="Bertilsson S."/>
            <person name="Dopson M."/>
        </authorList>
    </citation>
    <scope>NUCLEOTIDE SEQUENCE</scope>
    <source>
        <strain evidence="8">MM171B01422</strain>
        <strain evidence="7">MM171B02281</strain>
    </source>
</reference>
<keyword evidence="4" id="KW-0862">Zinc</keyword>
<evidence type="ECO:0000256" key="3">
    <source>
        <dbReference type="ARBA" id="ARBA00022801"/>
    </source>
</evidence>
<keyword evidence="2" id="KW-0479">Metal-binding</keyword>
<gene>
    <name evidence="8" type="ORF">MM171B01422_0003</name>
    <name evidence="7" type="ORF">MM171B02281_0009</name>
</gene>
<keyword evidence="5" id="KW-0482">Metalloprotease</keyword>
<keyword evidence="1" id="KW-0645">Protease</keyword>
<dbReference type="PANTHER" id="PTHR30471:SF3">
    <property type="entry name" value="UPF0758 PROTEIN YEES-RELATED"/>
    <property type="match status" value="1"/>
</dbReference>
<name>A0A6M3M3D3_9ZZZZ</name>
<evidence type="ECO:0000313" key="7">
    <source>
        <dbReference type="EMBL" id="QJB01610.1"/>
    </source>
</evidence>
<dbReference type="GO" id="GO:0008237">
    <property type="term" value="F:metallopeptidase activity"/>
    <property type="evidence" value="ECO:0007669"/>
    <property type="project" value="UniProtKB-KW"/>
</dbReference>
<evidence type="ECO:0000256" key="2">
    <source>
        <dbReference type="ARBA" id="ARBA00022723"/>
    </source>
</evidence>
<sequence length="159" mass="17817">MELINYCTKPYLPLNDCYTMREMRDQLGKTKLSKPANVVPMLRSIFQILDNEREHFIVLSLNTKNYLKSIDIVSIGTLNANIVHPRDVFYAAISHRSASIITTHNHPSGDTSPSDNDLNIVKKITQAGEIIGIDHLDHIIFGGEEWLSLGETNQLGGKS</sequence>
<dbReference type="GO" id="GO:0046872">
    <property type="term" value="F:metal ion binding"/>
    <property type="evidence" value="ECO:0007669"/>
    <property type="project" value="UniProtKB-KW"/>
</dbReference>
<protein>
    <submittedName>
        <fullName evidence="8">Putative DNA repair protein</fullName>
    </submittedName>
</protein>
<evidence type="ECO:0000256" key="4">
    <source>
        <dbReference type="ARBA" id="ARBA00022833"/>
    </source>
</evidence>
<dbReference type="GO" id="GO:0006508">
    <property type="term" value="P:proteolysis"/>
    <property type="evidence" value="ECO:0007669"/>
    <property type="project" value="UniProtKB-KW"/>
</dbReference>
<dbReference type="InterPro" id="IPR025657">
    <property type="entry name" value="RadC_JAB"/>
</dbReference>
<accession>A0A6M3M3D3</accession>
<dbReference type="EMBL" id="MT143765">
    <property type="protein sequence ID" value="QJB02187.1"/>
    <property type="molecule type" value="Genomic_DNA"/>
</dbReference>
<dbReference type="Pfam" id="PF04002">
    <property type="entry name" value="RadC"/>
    <property type="match status" value="1"/>
</dbReference>
<dbReference type="CDD" id="cd08071">
    <property type="entry name" value="MPN_DUF2466"/>
    <property type="match status" value="1"/>
</dbReference>
<evidence type="ECO:0000313" key="8">
    <source>
        <dbReference type="EMBL" id="QJB02187.1"/>
    </source>
</evidence>
<dbReference type="AlphaFoldDB" id="A0A6M3M3D3"/>
<dbReference type="InterPro" id="IPR020891">
    <property type="entry name" value="UPF0758_CS"/>
</dbReference>
<evidence type="ECO:0000256" key="5">
    <source>
        <dbReference type="ARBA" id="ARBA00023049"/>
    </source>
</evidence>
<dbReference type="PROSITE" id="PS50249">
    <property type="entry name" value="MPN"/>
    <property type="match status" value="1"/>
</dbReference>
<organism evidence="8">
    <name type="scientific">viral metagenome</name>
    <dbReference type="NCBI Taxonomy" id="1070528"/>
    <lineage>
        <taxon>unclassified sequences</taxon>
        <taxon>metagenomes</taxon>
        <taxon>organismal metagenomes</taxon>
    </lineage>
</organism>
<dbReference type="PANTHER" id="PTHR30471">
    <property type="entry name" value="DNA REPAIR PROTEIN RADC"/>
    <property type="match status" value="1"/>
</dbReference>
<keyword evidence="3" id="KW-0378">Hydrolase</keyword>
<dbReference type="Gene3D" id="3.40.140.10">
    <property type="entry name" value="Cytidine Deaminase, domain 2"/>
    <property type="match status" value="1"/>
</dbReference>